<dbReference type="OrthoDB" id="5860513at2759"/>
<proteinExistence type="inferred from homology"/>
<evidence type="ECO:0000313" key="9">
    <source>
        <dbReference type="EMBL" id="KPI82699.1"/>
    </source>
</evidence>
<dbReference type="GO" id="GO:0005874">
    <property type="term" value="C:microtubule"/>
    <property type="evidence" value="ECO:0007669"/>
    <property type="project" value="UniProtKB-KW"/>
</dbReference>
<evidence type="ECO:0000256" key="4">
    <source>
        <dbReference type="ARBA" id="ARBA00022701"/>
    </source>
</evidence>
<dbReference type="GO" id="GO:0051321">
    <property type="term" value="P:meiotic cell cycle"/>
    <property type="evidence" value="ECO:0007669"/>
    <property type="project" value="TreeGrafter"/>
</dbReference>
<keyword evidence="5" id="KW-0206">Cytoskeleton</keyword>
<keyword evidence="4" id="KW-0493">Microtubule</keyword>
<dbReference type="GO" id="GO:0000930">
    <property type="term" value="C:gamma-tubulin complex"/>
    <property type="evidence" value="ECO:0007669"/>
    <property type="project" value="TreeGrafter"/>
</dbReference>
<evidence type="ECO:0000256" key="5">
    <source>
        <dbReference type="ARBA" id="ARBA00023212"/>
    </source>
</evidence>
<name>A0A0N0P297_LEPSE</name>
<dbReference type="GO" id="GO:0031122">
    <property type="term" value="P:cytoplasmic microtubule organization"/>
    <property type="evidence" value="ECO:0007669"/>
    <property type="project" value="TreeGrafter"/>
</dbReference>
<dbReference type="Proteomes" id="UP000038009">
    <property type="component" value="Unassembled WGS sequence"/>
</dbReference>
<feature type="compositionally biased region" description="Polar residues" evidence="6">
    <location>
        <begin position="196"/>
        <end position="206"/>
    </location>
</feature>
<organism evidence="9 10">
    <name type="scientific">Leptomonas seymouri</name>
    <dbReference type="NCBI Taxonomy" id="5684"/>
    <lineage>
        <taxon>Eukaryota</taxon>
        <taxon>Discoba</taxon>
        <taxon>Euglenozoa</taxon>
        <taxon>Kinetoplastea</taxon>
        <taxon>Metakinetoplastina</taxon>
        <taxon>Trypanosomatida</taxon>
        <taxon>Trypanosomatidae</taxon>
        <taxon>Leishmaniinae</taxon>
        <taxon>Leptomonas</taxon>
    </lineage>
</organism>
<reference evidence="9 10" key="1">
    <citation type="journal article" date="2015" name="PLoS Pathog.">
        <title>Leptomonas seymouri: Adaptations to the Dixenous Life Cycle Analyzed by Genome Sequencing, Transcriptome Profiling and Co-infection with Leishmania donovani.</title>
        <authorList>
            <person name="Kraeva N."/>
            <person name="Butenko A."/>
            <person name="Hlavacova J."/>
            <person name="Kostygov A."/>
            <person name="Myskova J."/>
            <person name="Grybchuk D."/>
            <person name="Lestinova T."/>
            <person name="Votypka J."/>
            <person name="Volf P."/>
            <person name="Opperdoes F."/>
            <person name="Flegontov P."/>
            <person name="Lukes J."/>
            <person name="Yurchenko V."/>
        </authorList>
    </citation>
    <scope>NUCLEOTIDE SEQUENCE [LARGE SCALE GENOMIC DNA]</scope>
    <source>
        <strain evidence="9 10">ATCC 30220</strain>
    </source>
</reference>
<gene>
    <name evidence="9" type="ORF">ABL78_8288</name>
</gene>
<evidence type="ECO:0000313" key="10">
    <source>
        <dbReference type="Proteomes" id="UP000038009"/>
    </source>
</evidence>
<dbReference type="InterPro" id="IPR042241">
    <property type="entry name" value="GCP_C_sf"/>
</dbReference>
<evidence type="ECO:0000256" key="2">
    <source>
        <dbReference type="ARBA" id="ARBA00010337"/>
    </source>
</evidence>
<accession>A0A0N0P297</accession>
<feature type="compositionally biased region" description="Polar residues" evidence="6">
    <location>
        <begin position="35"/>
        <end position="54"/>
    </location>
</feature>
<keyword evidence="10" id="KW-1185">Reference proteome</keyword>
<keyword evidence="3" id="KW-0963">Cytoplasm</keyword>
<comment type="subcellular location">
    <subcellularLocation>
        <location evidence="1">Cytoplasm</location>
        <location evidence="1">Cytoskeleton</location>
    </subcellularLocation>
</comment>
<comment type="caution">
    <text evidence="9">The sequence shown here is derived from an EMBL/GenBank/DDBJ whole genome shotgun (WGS) entry which is preliminary data.</text>
</comment>
<dbReference type="InterPro" id="IPR007259">
    <property type="entry name" value="GCP"/>
</dbReference>
<feature type="region of interest" description="Disordered" evidence="6">
    <location>
        <begin position="102"/>
        <end position="229"/>
    </location>
</feature>
<dbReference type="OMA" id="FVNNLWS"/>
<dbReference type="EMBL" id="LJSK01000594">
    <property type="protein sequence ID" value="KPI82699.1"/>
    <property type="molecule type" value="Genomic_DNA"/>
</dbReference>
<dbReference type="PANTHER" id="PTHR19302:SF14">
    <property type="entry name" value="GAMMA-TUBULIN COMPLEX COMPONENT 3"/>
    <property type="match status" value="1"/>
</dbReference>
<dbReference type="Pfam" id="PF04130">
    <property type="entry name" value="GCP_C_terminal"/>
    <property type="match status" value="1"/>
</dbReference>
<feature type="domain" description="Gamma tubulin complex component C-terminal" evidence="7">
    <location>
        <begin position="523"/>
        <end position="827"/>
    </location>
</feature>
<feature type="compositionally biased region" description="Low complexity" evidence="6">
    <location>
        <begin position="122"/>
        <end position="132"/>
    </location>
</feature>
<evidence type="ECO:0000256" key="3">
    <source>
        <dbReference type="ARBA" id="ARBA00022490"/>
    </source>
</evidence>
<dbReference type="VEuPathDB" id="TriTrypDB:Lsey_0594_0010"/>
<feature type="region of interest" description="Disordered" evidence="6">
    <location>
        <begin position="1"/>
        <end position="74"/>
    </location>
</feature>
<dbReference type="Pfam" id="PF17681">
    <property type="entry name" value="GCP_N_terminal"/>
    <property type="match status" value="1"/>
</dbReference>
<evidence type="ECO:0000256" key="6">
    <source>
        <dbReference type="SAM" id="MobiDB-lite"/>
    </source>
</evidence>
<dbReference type="GO" id="GO:0007020">
    <property type="term" value="P:microtubule nucleation"/>
    <property type="evidence" value="ECO:0007669"/>
    <property type="project" value="InterPro"/>
</dbReference>
<dbReference type="InterPro" id="IPR041470">
    <property type="entry name" value="GCP_N"/>
</dbReference>
<evidence type="ECO:0000259" key="8">
    <source>
        <dbReference type="Pfam" id="PF17681"/>
    </source>
</evidence>
<dbReference type="PANTHER" id="PTHR19302">
    <property type="entry name" value="GAMMA TUBULIN COMPLEX PROTEIN"/>
    <property type="match status" value="1"/>
</dbReference>
<dbReference type="InterPro" id="IPR040457">
    <property type="entry name" value="GCP_C"/>
</dbReference>
<dbReference type="GO" id="GO:0000922">
    <property type="term" value="C:spindle pole"/>
    <property type="evidence" value="ECO:0007669"/>
    <property type="project" value="InterPro"/>
</dbReference>
<dbReference type="AlphaFoldDB" id="A0A0N0P297"/>
<dbReference type="Gene3D" id="1.20.120.1900">
    <property type="entry name" value="Gamma-tubulin complex, C-terminal domain"/>
    <property type="match status" value="1"/>
</dbReference>
<evidence type="ECO:0000259" key="7">
    <source>
        <dbReference type="Pfam" id="PF04130"/>
    </source>
</evidence>
<dbReference type="GO" id="GO:0051011">
    <property type="term" value="F:microtubule minus-end binding"/>
    <property type="evidence" value="ECO:0007669"/>
    <property type="project" value="TreeGrafter"/>
</dbReference>
<dbReference type="GO" id="GO:0051225">
    <property type="term" value="P:spindle assembly"/>
    <property type="evidence" value="ECO:0007669"/>
    <property type="project" value="TreeGrafter"/>
</dbReference>
<feature type="compositionally biased region" description="Low complexity" evidence="6">
    <location>
        <begin position="1"/>
        <end position="23"/>
    </location>
</feature>
<dbReference type="GO" id="GO:0000278">
    <property type="term" value="P:mitotic cell cycle"/>
    <property type="evidence" value="ECO:0007669"/>
    <property type="project" value="TreeGrafter"/>
</dbReference>
<sequence>MSVPLPSRGSSSSPTASRSRGQSPLTDEERARASYASQALSETSNAVRISSSRPNEFALPRRDATGFSSGTTGLRTIPFYAAAPSASKVGAATAQLRRSSLSALERGGVGDDSSDPSPLRQSSTGVTTSSSTPGLVRPPTTEHHDLPGKLFGAHGAQRQGVSGSGSGPVDTTRSDLTHKGSLPSIGAGRRDPFNSMEPQSSGTASGSFPAADRRSTQNPTPTSAASAASSGRPIEDALFYADVLFMWMGVAQTQYFTFDASENVYHMAQGMGTAVQRQAAGVFQECGALARHIDVALRQPSSTGDSFLQQSLRSALRRQLTQYHYLVSMVRERRSPPLHMGDLMVAYKRVQPKLWAMECVLRETQHVKGGELASKMQQLVQQGSQRLSSLLYDIYIETVSPLLLMTVESITKGEVCDPLREFYIVPNNAIEDSAEDFWVSKYSLNTEMLPSTVPESVAHDILLVTKNIRFICRCCRAKQWRMDPVLLAEAERATFDTLPAVVHRVLTFTNTAVLRLIREEFELVKVFRLVNAFLLVGYGDFYELLITKLEPILSKMSSAVHVSVVRDQVQSALAEITLYAKHLDTDRFSLLQSEVAKDEGKLGWDSFVMTMPLPSPLNNLFDQTAMKVYRRLFRLMFRVKVAEVALKKAWRQNVMLDRLISSVQRSSQEMSAWREVAADAHLLGLQLNHFVNNLWSYLVAEVCTVAQDLLLKAIEQCASMDDIRTAHNAYLAYLTQRSLLHSDCSAIRMNVENILTIVREYCGSQALLTSLLQRGSGDLSTVKRQYQGLTDDFHREMSSLLTTLEEQHTHFDFLNFLLLRLNFNRFYHDTSDAAYNTEF</sequence>
<feature type="domain" description="Gamma tubulin complex component protein N-terminal" evidence="8">
    <location>
        <begin position="242"/>
        <end position="520"/>
    </location>
</feature>
<dbReference type="GO" id="GO:0043015">
    <property type="term" value="F:gamma-tubulin binding"/>
    <property type="evidence" value="ECO:0007669"/>
    <property type="project" value="InterPro"/>
</dbReference>
<evidence type="ECO:0000256" key="1">
    <source>
        <dbReference type="ARBA" id="ARBA00004245"/>
    </source>
</evidence>
<dbReference type="FunFam" id="1.20.120.1900:FF:000020">
    <property type="entry name" value="Spindle pole body component"/>
    <property type="match status" value="1"/>
</dbReference>
<comment type="similarity">
    <text evidence="2">Belongs to the TUBGCP family.</text>
</comment>
<protein>
    <submittedName>
        <fullName evidence="9">Putative Gamma-tubulin complex subunit</fullName>
    </submittedName>
</protein>